<dbReference type="PANTHER" id="PTHR42885:SF1">
    <property type="entry name" value="THREONINE-PHOSPHATE DECARBOXYLASE"/>
    <property type="match status" value="1"/>
</dbReference>
<evidence type="ECO:0000259" key="5">
    <source>
        <dbReference type="Pfam" id="PF12804"/>
    </source>
</evidence>
<dbReference type="CDD" id="cd00609">
    <property type="entry name" value="AAT_like"/>
    <property type="match status" value="1"/>
</dbReference>
<evidence type="ECO:0000256" key="3">
    <source>
        <dbReference type="RuleBase" id="RU000481"/>
    </source>
</evidence>
<dbReference type="RefSeq" id="WP_301723268.1">
    <property type="nucleotide sequence ID" value="NZ_JAUJWV010000001.1"/>
</dbReference>
<proteinExistence type="inferred from homology"/>
<dbReference type="InterPro" id="IPR029044">
    <property type="entry name" value="Nucleotide-diphossugar_trans"/>
</dbReference>
<evidence type="ECO:0000313" key="6">
    <source>
        <dbReference type="EMBL" id="MDN7241672.1"/>
    </source>
</evidence>
<dbReference type="InterPro" id="IPR025877">
    <property type="entry name" value="MobA-like_NTP_Trfase"/>
</dbReference>
<dbReference type="InterPro" id="IPR015424">
    <property type="entry name" value="PyrdxlP-dep_Trfase"/>
</dbReference>
<reference evidence="6 7" key="1">
    <citation type="submission" date="2023-06" db="EMBL/GenBank/DDBJ databases">
        <title>Novel species in genus Planococcus.</title>
        <authorList>
            <person name="Ning S."/>
        </authorList>
    </citation>
    <scope>NUCLEOTIDE SEQUENCE [LARGE SCALE GENOMIC DNA]</scope>
    <source>
        <strain evidence="6 7">N028</strain>
    </source>
</reference>
<dbReference type="Pfam" id="PF00155">
    <property type="entry name" value="Aminotran_1_2"/>
    <property type="match status" value="1"/>
</dbReference>
<comment type="cofactor">
    <cofactor evidence="1 3">
        <name>pyridoxal 5'-phosphate</name>
        <dbReference type="ChEBI" id="CHEBI:597326"/>
    </cofactor>
</comment>
<accession>A0ABT8N1X3</accession>
<dbReference type="InterPro" id="IPR015422">
    <property type="entry name" value="PyrdxlP-dep_Trfase_small"/>
</dbReference>
<dbReference type="PROSITE" id="PS00105">
    <property type="entry name" value="AA_TRANSFER_CLASS_1"/>
    <property type="match status" value="1"/>
</dbReference>
<dbReference type="EC" id="2.6.1.-" evidence="3"/>
<protein>
    <recommendedName>
        <fullName evidence="3">Aminotransferase</fullName>
        <ecNumber evidence="3">2.6.1.-</ecNumber>
    </recommendedName>
</protein>
<comment type="similarity">
    <text evidence="3">Belongs to the class-I pyridoxal-phosphate-dependent aminotransferase family.</text>
</comment>
<comment type="caution">
    <text evidence="6">The sequence shown here is derived from an EMBL/GenBank/DDBJ whole genome shotgun (WGS) entry which is preliminary data.</text>
</comment>
<evidence type="ECO:0000256" key="1">
    <source>
        <dbReference type="ARBA" id="ARBA00001933"/>
    </source>
</evidence>
<dbReference type="InterPro" id="IPR004839">
    <property type="entry name" value="Aminotransferase_I/II_large"/>
</dbReference>
<organism evidence="6 7">
    <name type="scientific">Planococcus shixiaomingii</name>
    <dbReference type="NCBI Taxonomy" id="3058393"/>
    <lineage>
        <taxon>Bacteria</taxon>
        <taxon>Bacillati</taxon>
        <taxon>Bacillota</taxon>
        <taxon>Bacilli</taxon>
        <taxon>Bacillales</taxon>
        <taxon>Caryophanaceae</taxon>
        <taxon>Planococcus</taxon>
    </lineage>
</organism>
<feature type="domain" description="Aminotransferase class I/classII large" evidence="4">
    <location>
        <begin position="309"/>
        <end position="598"/>
    </location>
</feature>
<dbReference type="InterPro" id="IPR015421">
    <property type="entry name" value="PyrdxlP-dep_Trfase_major"/>
</dbReference>
<dbReference type="Proteomes" id="UP001172055">
    <property type="component" value="Unassembled WGS sequence"/>
</dbReference>
<sequence length="616" mass="70553">MQGIILAAGMGKRLKELTNNNTKSMVKVNGVTMIERMLRQLDSLQLSKIVVVVGYKGKELIEFVSGLGVTTSIEYIENEIYDKTNNIYSLYLAKDCLLTEDTLLLESDLIFESAVLDKLIENPYPNLALVAKYESWMDGTVVTLDEENNIRSFLGKKDFQYEERHDYYKTVNIYKFSKEFSATHYVPFLEAYSKALGNNEYYEQVLKVITMLDKPEIKATLLEKELWYEIDDVQDLDIAESIFATSPEEKLNKIQSRYGGYWRYPSLIDFCYLVNPFYPSPKLLDEIKANFDRLICDYPSGIEVNSLLAAKYFGLKKEHVVVGNGAAELIKSLMEIFSGKIGMALPTFEEYVNRKRFDDLVPFYPDNNNYSYTANDLMDFYEDKDISVLLLINPDNPSGNYINKSEVLEMAIWAESRKITLILDESFVDFADEAGATLLQEEILSSHPNLIVLKSISKSFGVPGLRLGILAAHNTDLIDVIRKDIAIWNINSFGEFYMQIFEKYKDDYENAMNKFKLVRRDYIESLTTLNSIRVVPSQANYVLCEILGSATAKEVTEALLDKFNLLIKDLSQKNGLNGEYIRLAVKRPEENEKMVAALKEILEPNNIIVEVYEQKI</sequence>
<dbReference type="Gene3D" id="3.90.1150.10">
    <property type="entry name" value="Aspartate Aminotransferase, domain 1"/>
    <property type="match status" value="1"/>
</dbReference>
<dbReference type="SUPFAM" id="SSF53448">
    <property type="entry name" value="Nucleotide-diphospho-sugar transferases"/>
    <property type="match status" value="1"/>
</dbReference>
<dbReference type="InterPro" id="IPR004838">
    <property type="entry name" value="NHTrfase_class1_PyrdxlP-BS"/>
</dbReference>
<gene>
    <name evidence="6" type="ORF">QWY14_07695</name>
</gene>
<dbReference type="Gene3D" id="3.90.550.10">
    <property type="entry name" value="Spore Coat Polysaccharide Biosynthesis Protein SpsA, Chain A"/>
    <property type="match status" value="1"/>
</dbReference>
<dbReference type="Pfam" id="PF12804">
    <property type="entry name" value="NTP_transf_3"/>
    <property type="match status" value="1"/>
</dbReference>
<dbReference type="EMBL" id="JAUJWV010000001">
    <property type="protein sequence ID" value="MDN7241672.1"/>
    <property type="molecule type" value="Genomic_DNA"/>
</dbReference>
<dbReference type="Gene3D" id="3.40.640.10">
    <property type="entry name" value="Type I PLP-dependent aspartate aminotransferase-like (Major domain)"/>
    <property type="match status" value="1"/>
</dbReference>
<evidence type="ECO:0000259" key="4">
    <source>
        <dbReference type="Pfam" id="PF00155"/>
    </source>
</evidence>
<feature type="domain" description="MobA-like NTP transferase" evidence="5">
    <location>
        <begin position="3"/>
        <end position="134"/>
    </location>
</feature>
<keyword evidence="3" id="KW-0808">Transferase</keyword>
<keyword evidence="7" id="KW-1185">Reference proteome</keyword>
<evidence type="ECO:0000313" key="7">
    <source>
        <dbReference type="Proteomes" id="UP001172055"/>
    </source>
</evidence>
<dbReference type="SUPFAM" id="SSF53383">
    <property type="entry name" value="PLP-dependent transferases"/>
    <property type="match status" value="1"/>
</dbReference>
<dbReference type="CDD" id="cd02523">
    <property type="entry name" value="PC_cytidylyltransferase"/>
    <property type="match status" value="1"/>
</dbReference>
<keyword evidence="2" id="KW-0663">Pyridoxal phosphate</keyword>
<dbReference type="PANTHER" id="PTHR42885">
    <property type="entry name" value="HISTIDINOL-PHOSPHATE AMINOTRANSFERASE-RELATED"/>
    <property type="match status" value="1"/>
</dbReference>
<keyword evidence="3 6" id="KW-0032">Aminotransferase</keyword>
<name>A0ABT8N1X3_9BACL</name>
<dbReference type="GO" id="GO:0008483">
    <property type="term" value="F:transaminase activity"/>
    <property type="evidence" value="ECO:0007669"/>
    <property type="project" value="UniProtKB-KW"/>
</dbReference>
<evidence type="ECO:0000256" key="2">
    <source>
        <dbReference type="ARBA" id="ARBA00022898"/>
    </source>
</evidence>